<proteinExistence type="predicted"/>
<dbReference type="OrthoDB" id="7666115at2"/>
<evidence type="ECO:0000313" key="3">
    <source>
        <dbReference type="Proteomes" id="UP000193061"/>
    </source>
</evidence>
<keyword evidence="1" id="KW-0732">Signal</keyword>
<dbReference type="Proteomes" id="UP000193061">
    <property type="component" value="Unassembled WGS sequence"/>
</dbReference>
<evidence type="ECO:0008006" key="4">
    <source>
        <dbReference type="Google" id="ProtNLM"/>
    </source>
</evidence>
<dbReference type="Gene3D" id="3.10.450.160">
    <property type="entry name" value="inner membrane protein cigr"/>
    <property type="match status" value="1"/>
</dbReference>
<gene>
    <name evidence="2" type="ORF">ROA7450_02311</name>
</gene>
<keyword evidence="3" id="KW-1185">Reference proteome</keyword>
<feature type="signal peptide" evidence="1">
    <location>
        <begin position="1"/>
        <end position="23"/>
    </location>
</feature>
<dbReference type="RefSeq" id="WP_085805821.1">
    <property type="nucleotide sequence ID" value="NZ_FWFX01000006.1"/>
</dbReference>
<evidence type="ECO:0000313" key="2">
    <source>
        <dbReference type="EMBL" id="SLN46879.1"/>
    </source>
</evidence>
<evidence type="ECO:0000256" key="1">
    <source>
        <dbReference type="SAM" id="SignalP"/>
    </source>
</evidence>
<reference evidence="2 3" key="1">
    <citation type="submission" date="2017-03" db="EMBL/GenBank/DDBJ databases">
        <authorList>
            <person name="Afonso C.L."/>
            <person name="Miller P.J."/>
            <person name="Scott M.A."/>
            <person name="Spackman E."/>
            <person name="Goraichik I."/>
            <person name="Dimitrov K.M."/>
            <person name="Suarez D.L."/>
            <person name="Swayne D.E."/>
        </authorList>
    </citation>
    <scope>NUCLEOTIDE SEQUENCE [LARGE SCALE GENOMIC DNA]</scope>
    <source>
        <strain evidence="2 3">CECT 7450</strain>
    </source>
</reference>
<sequence length="131" mass="14211">MQTSLIGFVAAIAMAFSPSFAVANNGKGKKKNHKNDGFEVQRVAPQGGSNYGHCPPGLAKKNIPCVPPGQAKKYYGVGEYLPGGYHRIKNPSKYGFRKNGYHVRLGDYVYTINEDTHEILNVIGAVADVLD</sequence>
<feature type="chain" id="PRO_5013095354" description="Nickel/cobalt homeostasis protein RcnB" evidence="1">
    <location>
        <begin position="24"/>
        <end position="131"/>
    </location>
</feature>
<name>A0A1X6ZDW6_9RHOB</name>
<dbReference type="EMBL" id="FWFX01000006">
    <property type="protein sequence ID" value="SLN46879.1"/>
    <property type="molecule type" value="Genomic_DNA"/>
</dbReference>
<protein>
    <recommendedName>
        <fullName evidence="4">Nickel/cobalt homeostasis protein RcnB</fullName>
    </recommendedName>
</protein>
<organism evidence="2 3">
    <name type="scientific">Roseovarius albus</name>
    <dbReference type="NCBI Taxonomy" id="1247867"/>
    <lineage>
        <taxon>Bacteria</taxon>
        <taxon>Pseudomonadati</taxon>
        <taxon>Pseudomonadota</taxon>
        <taxon>Alphaproteobacteria</taxon>
        <taxon>Rhodobacterales</taxon>
        <taxon>Roseobacteraceae</taxon>
        <taxon>Roseovarius</taxon>
    </lineage>
</organism>
<accession>A0A1X6ZDW6</accession>
<dbReference type="AlphaFoldDB" id="A0A1X6ZDW6"/>